<keyword evidence="7" id="KW-1185">Reference proteome</keyword>
<proteinExistence type="predicted"/>
<dbReference type="GO" id="GO:0046872">
    <property type="term" value="F:metal ion binding"/>
    <property type="evidence" value="ECO:0007669"/>
    <property type="project" value="InterPro"/>
</dbReference>
<dbReference type="AlphaFoldDB" id="A0A0F4QV65"/>
<dbReference type="Pfam" id="PF13535">
    <property type="entry name" value="ATP-grasp_4"/>
    <property type="match status" value="1"/>
</dbReference>
<dbReference type="PATRIC" id="fig|43658.5.peg.1345"/>
<dbReference type="OrthoDB" id="9803907at2"/>
<dbReference type="Pfam" id="PF18603">
    <property type="entry name" value="LAL_C2"/>
    <property type="match status" value="1"/>
</dbReference>
<dbReference type="Gene3D" id="3.40.50.20">
    <property type="match status" value="1"/>
</dbReference>
<organism evidence="6 7">
    <name type="scientific">Pseudoalteromonas rubra</name>
    <dbReference type="NCBI Taxonomy" id="43658"/>
    <lineage>
        <taxon>Bacteria</taxon>
        <taxon>Pseudomonadati</taxon>
        <taxon>Pseudomonadota</taxon>
        <taxon>Gammaproteobacteria</taxon>
        <taxon>Alteromonadales</taxon>
        <taxon>Pseudoalteromonadaceae</taxon>
        <taxon>Pseudoalteromonas</taxon>
    </lineage>
</organism>
<dbReference type="PROSITE" id="PS50975">
    <property type="entry name" value="ATP_GRASP"/>
    <property type="match status" value="1"/>
</dbReference>
<dbReference type="GO" id="GO:0005524">
    <property type="term" value="F:ATP binding"/>
    <property type="evidence" value="ECO:0007669"/>
    <property type="project" value="UniProtKB-UniRule"/>
</dbReference>
<dbReference type="InterPro" id="IPR011761">
    <property type="entry name" value="ATP-grasp"/>
</dbReference>
<accession>A0A0F4QV65</accession>
<dbReference type="PANTHER" id="PTHR43585">
    <property type="entry name" value="FUMIPYRROLE BIOSYNTHESIS PROTEIN C"/>
    <property type="match status" value="1"/>
</dbReference>
<dbReference type="SUPFAM" id="SSF56059">
    <property type="entry name" value="Glutathione synthetase ATP-binding domain-like"/>
    <property type="match status" value="1"/>
</dbReference>
<dbReference type="InterPro" id="IPR052032">
    <property type="entry name" value="ATP-dep_AA_Ligase"/>
</dbReference>
<evidence type="ECO:0000256" key="3">
    <source>
        <dbReference type="ARBA" id="ARBA00022840"/>
    </source>
</evidence>
<dbReference type="Proteomes" id="UP000033452">
    <property type="component" value="Unassembled WGS sequence"/>
</dbReference>
<protein>
    <recommendedName>
        <fullName evidence="5">ATP-grasp domain-containing protein</fullName>
    </recommendedName>
</protein>
<comment type="caution">
    <text evidence="6">The sequence shown here is derived from an EMBL/GenBank/DDBJ whole genome shotgun (WGS) entry which is preliminary data.</text>
</comment>
<dbReference type="InterPro" id="IPR040570">
    <property type="entry name" value="LAL_C2"/>
</dbReference>
<evidence type="ECO:0000313" key="6">
    <source>
        <dbReference type="EMBL" id="KJZ11140.1"/>
    </source>
</evidence>
<evidence type="ECO:0000256" key="2">
    <source>
        <dbReference type="ARBA" id="ARBA00022741"/>
    </source>
</evidence>
<keyword evidence="1" id="KW-0436">Ligase</keyword>
<dbReference type="EMBL" id="JXYA01000011">
    <property type="protein sequence ID" value="KJZ11140.1"/>
    <property type="molecule type" value="Genomic_DNA"/>
</dbReference>
<reference evidence="6 7" key="1">
    <citation type="journal article" date="2015" name="BMC Genomics">
        <title>Genome mining reveals unlocked bioactive potential of marine Gram-negative bacteria.</title>
        <authorList>
            <person name="Machado H."/>
            <person name="Sonnenschein E.C."/>
            <person name="Melchiorsen J."/>
            <person name="Gram L."/>
        </authorList>
    </citation>
    <scope>NUCLEOTIDE SEQUENCE [LARGE SCALE GENOMIC DNA]</scope>
    <source>
        <strain evidence="6 7">S2471</strain>
    </source>
</reference>
<dbReference type="InterPro" id="IPR041472">
    <property type="entry name" value="BL00235/CARNS1_N"/>
</dbReference>
<dbReference type="GO" id="GO:0016874">
    <property type="term" value="F:ligase activity"/>
    <property type="evidence" value="ECO:0007669"/>
    <property type="project" value="UniProtKB-KW"/>
</dbReference>
<gene>
    <name evidence="6" type="ORF">TW77_06390</name>
</gene>
<dbReference type="RefSeq" id="WP_046004134.1">
    <property type="nucleotide sequence ID" value="NZ_JXYA01000011.1"/>
</dbReference>
<keyword evidence="2 4" id="KW-0547">Nucleotide-binding</keyword>
<dbReference type="PANTHER" id="PTHR43585:SF2">
    <property type="entry name" value="ATP-GRASP ENZYME FSQD"/>
    <property type="match status" value="1"/>
</dbReference>
<evidence type="ECO:0000259" key="5">
    <source>
        <dbReference type="PROSITE" id="PS50975"/>
    </source>
</evidence>
<evidence type="ECO:0000313" key="7">
    <source>
        <dbReference type="Proteomes" id="UP000033452"/>
    </source>
</evidence>
<feature type="domain" description="ATP-grasp" evidence="5">
    <location>
        <begin position="110"/>
        <end position="319"/>
    </location>
</feature>
<evidence type="ECO:0000256" key="1">
    <source>
        <dbReference type="ARBA" id="ARBA00022598"/>
    </source>
</evidence>
<dbReference type="Pfam" id="PF18130">
    <property type="entry name" value="ATPgrasp_N"/>
    <property type="match status" value="1"/>
</dbReference>
<evidence type="ECO:0000256" key="4">
    <source>
        <dbReference type="PROSITE-ProRule" id="PRU00409"/>
    </source>
</evidence>
<name>A0A0F4QV65_9GAMM</name>
<dbReference type="Gene3D" id="3.30.470.20">
    <property type="entry name" value="ATP-grasp fold, B domain"/>
    <property type="match status" value="1"/>
</dbReference>
<keyword evidence="3 4" id="KW-0067">ATP-binding</keyword>
<sequence length="423" mass="46086">MAHIVTIHAYPNNYLVSELLRVADRLTLVVPHGFDASALQNVDEILFCDLDNDEDLLRDIRALHARCPVEAIVPIYEGSVLSTALVARDLQLPHCALDAAKKSRDKYASYQCWHQAGLPVPLTFPVGQLSDPDMSWQSQLPYPVIVKPVDAMSSQGVVKVSSDQAFLAAVEQITQHIGLQSRGFERSLYKFGQFELPLIVQEFCPGEELGIDLYVDGDTEVLLGVFQKANAQGPYFPESMSVSPSNFEPALEQALFELAAQAVRALGLTCGVAHVEIRMTDSGPKILEAGLRPGGAYTAAAIALLLGVSSLELQARLYLGLSVELPERTNIGAVLYGGVLYPDSGTLTGIEGLEVFEQLSGVKEVKQLNQVGDVVRAMPNSAQPHLLYYLLSSATREDALQIHERIQSQVRPIILPDSDRISA</sequence>